<accession>A0A382Z071</accession>
<feature type="non-terminal residue" evidence="1">
    <location>
        <position position="69"/>
    </location>
</feature>
<protein>
    <submittedName>
        <fullName evidence="1">Uncharacterized protein</fullName>
    </submittedName>
</protein>
<dbReference type="EMBL" id="UINC01179972">
    <property type="protein sequence ID" value="SVD88927.1"/>
    <property type="molecule type" value="Genomic_DNA"/>
</dbReference>
<proteinExistence type="predicted"/>
<name>A0A382Z071_9ZZZZ</name>
<evidence type="ECO:0000313" key="1">
    <source>
        <dbReference type="EMBL" id="SVD88927.1"/>
    </source>
</evidence>
<reference evidence="1" key="1">
    <citation type="submission" date="2018-05" db="EMBL/GenBank/DDBJ databases">
        <authorList>
            <person name="Lanie J.A."/>
            <person name="Ng W.-L."/>
            <person name="Kazmierczak K.M."/>
            <person name="Andrzejewski T.M."/>
            <person name="Davidsen T.M."/>
            <person name="Wayne K.J."/>
            <person name="Tettelin H."/>
            <person name="Glass J.I."/>
            <person name="Rusch D."/>
            <person name="Podicherti R."/>
            <person name="Tsui H.-C.T."/>
            <person name="Winkler M.E."/>
        </authorList>
    </citation>
    <scope>NUCLEOTIDE SEQUENCE</scope>
</reference>
<dbReference type="AlphaFoldDB" id="A0A382Z071"/>
<organism evidence="1">
    <name type="scientific">marine metagenome</name>
    <dbReference type="NCBI Taxonomy" id="408172"/>
    <lineage>
        <taxon>unclassified sequences</taxon>
        <taxon>metagenomes</taxon>
        <taxon>ecological metagenomes</taxon>
    </lineage>
</organism>
<sequence length="69" mass="7826">MEVKHMTEVTTTVWLADSTGHSELELTRDQTMNLIQENEGHWVYAGNQMVQPAQLAEADWDDVGIIQLV</sequence>
<gene>
    <name evidence="1" type="ORF">METZ01_LOCUS441781</name>
</gene>